<dbReference type="InterPro" id="IPR036047">
    <property type="entry name" value="F-box-like_dom_sf"/>
</dbReference>
<reference evidence="2 3" key="1">
    <citation type="journal article" date="2018" name="Nat. Genet.">
        <title>The Rosa genome provides new insights in the design of modern roses.</title>
        <authorList>
            <person name="Bendahmane M."/>
        </authorList>
    </citation>
    <scope>NUCLEOTIDE SEQUENCE [LARGE SCALE GENOMIC DNA]</scope>
    <source>
        <strain evidence="3">cv. Old Blush</strain>
    </source>
</reference>
<gene>
    <name evidence="2" type="ORF">RchiOBHm_Chr4g0398071</name>
</gene>
<dbReference type="SUPFAM" id="SSF81383">
    <property type="entry name" value="F-box domain"/>
    <property type="match status" value="1"/>
</dbReference>
<dbReference type="InterPro" id="IPR055290">
    <property type="entry name" value="At3g26010-like"/>
</dbReference>
<dbReference type="EMBL" id="PDCK01000042">
    <property type="protein sequence ID" value="PRQ37027.1"/>
    <property type="molecule type" value="Genomic_DNA"/>
</dbReference>
<evidence type="ECO:0000313" key="3">
    <source>
        <dbReference type="Proteomes" id="UP000238479"/>
    </source>
</evidence>
<accession>A0A2P6QS92</accession>
<organism evidence="2 3">
    <name type="scientific">Rosa chinensis</name>
    <name type="common">China rose</name>
    <dbReference type="NCBI Taxonomy" id="74649"/>
    <lineage>
        <taxon>Eukaryota</taxon>
        <taxon>Viridiplantae</taxon>
        <taxon>Streptophyta</taxon>
        <taxon>Embryophyta</taxon>
        <taxon>Tracheophyta</taxon>
        <taxon>Spermatophyta</taxon>
        <taxon>Magnoliopsida</taxon>
        <taxon>eudicotyledons</taxon>
        <taxon>Gunneridae</taxon>
        <taxon>Pentapetalae</taxon>
        <taxon>rosids</taxon>
        <taxon>fabids</taxon>
        <taxon>Rosales</taxon>
        <taxon>Rosaceae</taxon>
        <taxon>Rosoideae</taxon>
        <taxon>Rosoideae incertae sedis</taxon>
        <taxon>Rosa</taxon>
    </lineage>
</organism>
<dbReference type="AlphaFoldDB" id="A0A2P6QS92"/>
<proteinExistence type="predicted"/>
<dbReference type="NCBIfam" id="TIGR01640">
    <property type="entry name" value="F_box_assoc_1"/>
    <property type="match status" value="1"/>
</dbReference>
<comment type="caution">
    <text evidence="2">The sequence shown here is derived from an EMBL/GenBank/DDBJ whole genome shotgun (WGS) entry which is preliminary data.</text>
</comment>
<feature type="domain" description="F-box" evidence="1">
    <location>
        <begin position="2"/>
        <end position="42"/>
    </location>
</feature>
<dbReference type="Gramene" id="PRQ37027">
    <property type="protein sequence ID" value="PRQ37027"/>
    <property type="gene ID" value="RchiOBHm_Chr4g0398071"/>
</dbReference>
<keyword evidence="3" id="KW-1185">Reference proteome</keyword>
<dbReference type="STRING" id="74649.A0A2P6QS92"/>
<evidence type="ECO:0000313" key="2">
    <source>
        <dbReference type="EMBL" id="PRQ37027.1"/>
    </source>
</evidence>
<protein>
    <submittedName>
        <fullName evidence="2">Putative F-box domain-containing protein</fullName>
    </submittedName>
</protein>
<dbReference type="OrthoDB" id="1622898at2759"/>
<dbReference type="Gene3D" id="1.20.1280.50">
    <property type="match status" value="1"/>
</dbReference>
<sequence length="366" mass="41034">MFHQDVLTHILLHLPVRSLLRFKCVSKQWLSVISSPQFHHRRSRLASSGIILCQTTDLIHHISLARSNSDPPFTSLSFIDDSAGVKILQSSNGLLLCCSSLHKVGIRRSYYICNPSTKQVSTLPEADCESKTISGVYLAFDSSKSPHYQVVSVRSCSSPSSSNSYRIVTYSSETRAWRLSGSPFAAPDLVFDNGVLWNGAIHWISPTGDSLCFDIDQERLGILPSLPSTDKWSNRRLRYFGESGGHLHLIEVYGATQFHVFEMERDYSSWLPKYQVDIAAIVDAFPLMVWNYPNANDSVFYAFNLLLVKEDEEDLILLLQVPGEFLSYNLGNGTFKKLGPISTTTNIAFQIGCFHAYQFTETLASV</sequence>
<name>A0A2P6QS92_ROSCH</name>
<dbReference type="Pfam" id="PF00646">
    <property type="entry name" value="F-box"/>
    <property type="match status" value="1"/>
</dbReference>
<dbReference type="SMART" id="SM00256">
    <property type="entry name" value="FBOX"/>
    <property type="match status" value="1"/>
</dbReference>
<dbReference type="PANTHER" id="PTHR35546:SF115">
    <property type="entry name" value="F-BOX DOMAIN-CONTAINING PROTEIN"/>
    <property type="match status" value="1"/>
</dbReference>
<dbReference type="InterPro" id="IPR017451">
    <property type="entry name" value="F-box-assoc_interact_dom"/>
</dbReference>
<dbReference type="InterPro" id="IPR001810">
    <property type="entry name" value="F-box_dom"/>
</dbReference>
<dbReference type="InterPro" id="IPR006527">
    <property type="entry name" value="F-box-assoc_dom_typ1"/>
</dbReference>
<evidence type="ECO:0000259" key="1">
    <source>
        <dbReference type="SMART" id="SM00256"/>
    </source>
</evidence>
<dbReference type="Proteomes" id="UP000238479">
    <property type="component" value="Chromosome 4"/>
</dbReference>
<dbReference type="CDD" id="cd22157">
    <property type="entry name" value="F-box_AtFBW1-like"/>
    <property type="match status" value="1"/>
</dbReference>
<dbReference type="PANTHER" id="PTHR35546">
    <property type="entry name" value="F-BOX PROTEIN INTERACTION DOMAIN PROTEIN-RELATED"/>
    <property type="match status" value="1"/>
</dbReference>
<dbReference type="OMA" id="IANHEYL"/>
<dbReference type="Pfam" id="PF07734">
    <property type="entry name" value="FBA_1"/>
    <property type="match status" value="1"/>
</dbReference>